<dbReference type="AlphaFoldDB" id="A0A2S7WRU7"/>
<keyword evidence="3" id="KW-1185">Reference proteome</keyword>
<dbReference type="OrthoDB" id="595476at2"/>
<evidence type="ECO:0000256" key="1">
    <source>
        <dbReference type="ARBA" id="ARBA00022649"/>
    </source>
</evidence>
<dbReference type="InterPro" id="IPR007712">
    <property type="entry name" value="RelE/ParE_toxin"/>
</dbReference>
<dbReference type="Pfam" id="PF05016">
    <property type="entry name" value="ParE_toxin"/>
    <property type="match status" value="1"/>
</dbReference>
<keyword evidence="1" id="KW-1277">Toxin-antitoxin system</keyword>
<gene>
    <name evidence="2" type="ORF">BTO18_14525</name>
</gene>
<proteinExistence type="predicted"/>
<protein>
    <recommendedName>
        <fullName evidence="4">Plasmid stabilization system</fullName>
    </recommendedName>
</protein>
<sequence>MASKLIIELEAQKEISEAIEWYESKQVGLGEDFFNYLDGYFKTLKNGKAAFEIKRKPVFRELPLKRFPYIIIYEKYKDQIIVYSVFNTFQDPFKKNK</sequence>
<reference evidence="2 3" key="1">
    <citation type="submission" date="2016-12" db="EMBL/GenBank/DDBJ databases">
        <title>Trade-off between light-utilization and light-protection in marine flavobacteria.</title>
        <authorList>
            <person name="Kumagai Y."/>
            <person name="Yoshizawa S."/>
            <person name="Kogure K."/>
            <person name="Iwasaki W."/>
        </authorList>
    </citation>
    <scope>NUCLEOTIDE SEQUENCE [LARGE SCALE GENOMIC DNA]</scope>
    <source>
        <strain evidence="2 3">NBRC 108759</strain>
    </source>
</reference>
<dbReference type="EMBL" id="MSCN01000001">
    <property type="protein sequence ID" value="PQJ80315.1"/>
    <property type="molecule type" value="Genomic_DNA"/>
</dbReference>
<evidence type="ECO:0008006" key="4">
    <source>
        <dbReference type="Google" id="ProtNLM"/>
    </source>
</evidence>
<dbReference type="Gene3D" id="3.30.2310.20">
    <property type="entry name" value="RelE-like"/>
    <property type="match status" value="1"/>
</dbReference>
<accession>A0A2S7WRU7</accession>
<evidence type="ECO:0000313" key="3">
    <source>
        <dbReference type="Proteomes" id="UP000238882"/>
    </source>
</evidence>
<dbReference type="RefSeq" id="WP_105016913.1">
    <property type="nucleotide sequence ID" value="NZ_MSCN01000001.1"/>
</dbReference>
<evidence type="ECO:0000313" key="2">
    <source>
        <dbReference type="EMBL" id="PQJ80315.1"/>
    </source>
</evidence>
<dbReference type="Proteomes" id="UP000238882">
    <property type="component" value="Unassembled WGS sequence"/>
</dbReference>
<organism evidence="2 3">
    <name type="scientific">Polaribacter porphyrae</name>
    <dbReference type="NCBI Taxonomy" id="1137780"/>
    <lineage>
        <taxon>Bacteria</taxon>
        <taxon>Pseudomonadati</taxon>
        <taxon>Bacteroidota</taxon>
        <taxon>Flavobacteriia</taxon>
        <taxon>Flavobacteriales</taxon>
        <taxon>Flavobacteriaceae</taxon>
    </lineage>
</organism>
<comment type="caution">
    <text evidence="2">The sequence shown here is derived from an EMBL/GenBank/DDBJ whole genome shotgun (WGS) entry which is preliminary data.</text>
</comment>
<name>A0A2S7WRU7_9FLAO</name>
<dbReference type="InterPro" id="IPR035093">
    <property type="entry name" value="RelE/ParE_toxin_dom_sf"/>
</dbReference>